<organism evidence="1 2">
    <name type="scientific">Yersinia enterocolitica subsp. palearctica serotype O:3 (strain DSM 13030 / CIP 106945 / Y11)</name>
    <dbReference type="NCBI Taxonomy" id="930944"/>
    <lineage>
        <taxon>Bacteria</taxon>
        <taxon>Pseudomonadati</taxon>
        <taxon>Pseudomonadota</taxon>
        <taxon>Gammaproteobacteria</taxon>
        <taxon>Enterobacterales</taxon>
        <taxon>Yersiniaceae</taxon>
        <taxon>Yersinia</taxon>
    </lineage>
</organism>
<dbReference type="KEGG" id="yey:Y11_10741"/>
<evidence type="ECO:0000313" key="2">
    <source>
        <dbReference type="Proteomes" id="UP000008084"/>
    </source>
</evidence>
<protein>
    <submittedName>
        <fullName evidence="1">Uncharacterized protein</fullName>
    </submittedName>
</protein>
<gene>
    <name evidence="1" type="ordered locus">Y11_10741</name>
</gene>
<sequence>MTDNENFPNFLTALVAHLPLPGGVIAHISHQTVQIASAR</sequence>
<evidence type="ECO:0000313" key="1">
    <source>
        <dbReference type="EMBL" id="CBY27107.1"/>
    </source>
</evidence>
<dbReference type="PATRIC" id="fig|930944.6.peg.1062"/>
<dbReference type="HOGENOM" id="CLU_3319571_0_0_6"/>
<dbReference type="Proteomes" id="UP000008084">
    <property type="component" value="Chromosome"/>
</dbReference>
<dbReference type="AlphaFoldDB" id="A0A0H3NZB7"/>
<dbReference type="EMBL" id="FR729477">
    <property type="protein sequence ID" value="CBY27107.1"/>
    <property type="molecule type" value="Genomic_DNA"/>
</dbReference>
<reference evidence="1 2" key="1">
    <citation type="journal article" date="2011" name="J. Bacteriol.">
        <title>Complete genome sequence of Yersinia enterocolitica subsp. palearctica serogroup O:3.</title>
        <authorList>
            <person name="Batzilla J."/>
            <person name="Hoper D."/>
            <person name="Antonenka U."/>
            <person name="Heesemann J."/>
            <person name="Rakin A."/>
        </authorList>
    </citation>
    <scope>NUCLEOTIDE SEQUENCE [LARGE SCALE GENOMIC DNA]</scope>
    <source>
        <strain evidence="2">DSM 13030 / CIP 106945 / Y11</strain>
    </source>
</reference>
<name>A0A0H3NZB7_YERE1</name>
<proteinExistence type="predicted"/>
<accession>A0A0H3NZB7</accession>